<dbReference type="OrthoDB" id="8477926at2"/>
<dbReference type="Gene3D" id="3.40.190.10">
    <property type="entry name" value="Periplasmic binding protein-like II"/>
    <property type="match status" value="2"/>
</dbReference>
<accession>A0A0H2MHX9</accession>
<proteinExistence type="predicted"/>
<protein>
    <recommendedName>
        <fullName evidence="2">Solute-binding protein family 3/N-terminal domain-containing protein</fullName>
    </recommendedName>
</protein>
<feature type="domain" description="Solute-binding protein family 3/N-terminal" evidence="2">
    <location>
        <begin position="32"/>
        <end position="246"/>
    </location>
</feature>
<comment type="caution">
    <text evidence="3">The sequence shown here is derived from an EMBL/GenBank/DDBJ whole genome shotgun (WGS) entry which is preliminary data.</text>
</comment>
<keyword evidence="4" id="KW-1185">Reference proteome</keyword>
<evidence type="ECO:0000256" key="1">
    <source>
        <dbReference type="ARBA" id="ARBA00022729"/>
    </source>
</evidence>
<keyword evidence="1" id="KW-0732">Signal</keyword>
<dbReference type="EMBL" id="LAQL01000007">
    <property type="protein sequence ID" value="KLN60362.1"/>
    <property type="molecule type" value="Genomic_DNA"/>
</dbReference>
<dbReference type="Proteomes" id="UP000035444">
    <property type="component" value="Unassembled WGS sequence"/>
</dbReference>
<name>A0A0H2MHX9_9PROT</name>
<reference evidence="3 4" key="1">
    <citation type="submission" date="2015-03" db="EMBL/GenBank/DDBJ databases">
        <title>Genome Sequence of Kiloniella spongiae MEBiC09566, isolated from a marine sponge.</title>
        <authorList>
            <person name="Shao Z."/>
            <person name="Wang L."/>
            <person name="Li X."/>
        </authorList>
    </citation>
    <scope>NUCLEOTIDE SEQUENCE [LARGE SCALE GENOMIC DNA]</scope>
    <source>
        <strain evidence="3 4">MEBiC09566</strain>
    </source>
</reference>
<sequence>MERLLFCKPAICAYFILIFFSRITSAETLYLVNDEFPPYNSASLQNGGLVTEIVTTTLNRAGYDTRIEFLPWSRALKYAETGRADGVLGAWYTEERRKKYIYSMPFVKSGLRMIKLTKKNVSIDNPNALPTYSIGLLRNYAYELPVAHEDLNTTTVNDFYQGLELLRRGRIDLLPEDENVARHLLQKIYPKWNEIFDFASPVLGRKALHFIISKKRKDADRIIQDFNASLAQIKKDGTLANIYAKHNIVMPSDLYE</sequence>
<dbReference type="STRING" id="1489064.WH96_11430"/>
<organism evidence="3 4">
    <name type="scientific">Kiloniella spongiae</name>
    <dbReference type="NCBI Taxonomy" id="1489064"/>
    <lineage>
        <taxon>Bacteria</taxon>
        <taxon>Pseudomonadati</taxon>
        <taxon>Pseudomonadota</taxon>
        <taxon>Alphaproteobacteria</taxon>
        <taxon>Rhodospirillales</taxon>
        <taxon>Kiloniellaceae</taxon>
        <taxon>Kiloniella</taxon>
    </lineage>
</organism>
<dbReference type="InterPro" id="IPR001638">
    <property type="entry name" value="Solute-binding_3/MltF_N"/>
</dbReference>
<gene>
    <name evidence="3" type="ORF">WH96_11430</name>
</gene>
<evidence type="ECO:0000313" key="3">
    <source>
        <dbReference type="EMBL" id="KLN60362.1"/>
    </source>
</evidence>
<evidence type="ECO:0000259" key="2">
    <source>
        <dbReference type="Pfam" id="PF00497"/>
    </source>
</evidence>
<dbReference type="Pfam" id="PF00497">
    <property type="entry name" value="SBP_bac_3"/>
    <property type="match status" value="1"/>
</dbReference>
<dbReference type="RefSeq" id="WP_047764327.1">
    <property type="nucleotide sequence ID" value="NZ_LAQL01000007.1"/>
</dbReference>
<evidence type="ECO:0000313" key="4">
    <source>
        <dbReference type="Proteomes" id="UP000035444"/>
    </source>
</evidence>
<dbReference type="AlphaFoldDB" id="A0A0H2MHX9"/>
<dbReference type="PANTHER" id="PTHR35936">
    <property type="entry name" value="MEMBRANE-BOUND LYTIC MUREIN TRANSGLYCOSYLASE F"/>
    <property type="match status" value="1"/>
</dbReference>
<dbReference type="PANTHER" id="PTHR35936:SF25">
    <property type="entry name" value="ABC TRANSPORTER SUBSTRATE-BINDING PROTEIN"/>
    <property type="match status" value="1"/>
</dbReference>
<dbReference type="SUPFAM" id="SSF53850">
    <property type="entry name" value="Periplasmic binding protein-like II"/>
    <property type="match status" value="1"/>
</dbReference>